<dbReference type="GO" id="GO:0005737">
    <property type="term" value="C:cytoplasm"/>
    <property type="evidence" value="ECO:0007669"/>
    <property type="project" value="UniProtKB-SubCell"/>
</dbReference>
<gene>
    <name evidence="2" type="primary">cutC</name>
    <name evidence="3" type="ORF">BME96_16320</name>
</gene>
<keyword evidence="2" id="KW-0963">Cytoplasm</keyword>
<dbReference type="AlphaFoldDB" id="A0AAC9NM78"/>
<organism evidence="3 4">
    <name type="scientific">Virgibacillus halodenitrificans</name>
    <name type="common">Bacillus halodenitrificans</name>
    <dbReference type="NCBI Taxonomy" id="1482"/>
    <lineage>
        <taxon>Bacteria</taxon>
        <taxon>Bacillati</taxon>
        <taxon>Bacillota</taxon>
        <taxon>Bacilli</taxon>
        <taxon>Bacillales</taxon>
        <taxon>Bacillaceae</taxon>
        <taxon>Virgibacillus</taxon>
    </lineage>
</organism>
<evidence type="ECO:0000313" key="3">
    <source>
        <dbReference type="EMBL" id="APC50317.1"/>
    </source>
</evidence>
<protein>
    <recommendedName>
        <fullName evidence="2">PF03932 family protein CutC</fullName>
    </recommendedName>
</protein>
<dbReference type="EMBL" id="CP017962">
    <property type="protein sequence ID" value="APC50317.1"/>
    <property type="molecule type" value="Genomic_DNA"/>
</dbReference>
<reference evidence="3 4" key="1">
    <citation type="submission" date="2016-11" db="EMBL/GenBank/DDBJ databases">
        <title>Complete genome sequencing of Virgibacillus halodenitrificans PDB-F2.</title>
        <authorList>
            <person name="Sun Z."/>
            <person name="Zhou Y."/>
            <person name="Li H."/>
        </authorList>
    </citation>
    <scope>NUCLEOTIDE SEQUENCE [LARGE SCALE GENOMIC DNA]</scope>
    <source>
        <strain evidence="3 4">PDB-F2</strain>
    </source>
</reference>
<dbReference type="Proteomes" id="UP000182945">
    <property type="component" value="Chromosome"/>
</dbReference>
<dbReference type="InterPro" id="IPR036822">
    <property type="entry name" value="CutC-like_dom_sf"/>
</dbReference>
<comment type="caution">
    <text evidence="2">Once thought to be involved in copper homeostasis, experiments in E.coli have shown this is not the case.</text>
</comment>
<dbReference type="KEGG" id="vhl:BME96_16320"/>
<comment type="subcellular location">
    <subcellularLocation>
        <location evidence="2">Cytoplasm</location>
    </subcellularLocation>
</comment>
<proteinExistence type="inferred from homology"/>
<evidence type="ECO:0000256" key="2">
    <source>
        <dbReference type="HAMAP-Rule" id="MF_00795"/>
    </source>
</evidence>
<accession>A0AAC9NM78</accession>
<dbReference type="PANTHER" id="PTHR12598">
    <property type="entry name" value="COPPER HOMEOSTASIS PROTEIN CUTC"/>
    <property type="match status" value="1"/>
</dbReference>
<dbReference type="HAMAP" id="MF_00795">
    <property type="entry name" value="CutC"/>
    <property type="match status" value="1"/>
</dbReference>
<evidence type="ECO:0000313" key="4">
    <source>
        <dbReference type="Proteomes" id="UP000182945"/>
    </source>
</evidence>
<evidence type="ECO:0000256" key="1">
    <source>
        <dbReference type="ARBA" id="ARBA00007768"/>
    </source>
</evidence>
<comment type="similarity">
    <text evidence="1 2">Belongs to the CutC family.</text>
</comment>
<dbReference type="SUPFAM" id="SSF110395">
    <property type="entry name" value="CutC-like"/>
    <property type="match status" value="1"/>
</dbReference>
<name>A0AAC9NM78_VIRHA</name>
<dbReference type="PANTHER" id="PTHR12598:SF0">
    <property type="entry name" value="COPPER HOMEOSTASIS PROTEIN CUTC HOMOLOG"/>
    <property type="match status" value="1"/>
</dbReference>
<dbReference type="InterPro" id="IPR005627">
    <property type="entry name" value="CutC-like"/>
</dbReference>
<dbReference type="Gene3D" id="3.20.20.380">
    <property type="entry name" value="Copper homeostasis (CutC) domain"/>
    <property type="match status" value="1"/>
</dbReference>
<dbReference type="GO" id="GO:0005507">
    <property type="term" value="F:copper ion binding"/>
    <property type="evidence" value="ECO:0007669"/>
    <property type="project" value="TreeGrafter"/>
</dbReference>
<dbReference type="Pfam" id="PF03932">
    <property type="entry name" value="CutC"/>
    <property type="match status" value="1"/>
</dbReference>
<sequence length="231" mass="25749">MKLEVIVQSKQEAIEALKLGADRLELVSAMKEGGLTPSYGTMKQVLENVEIPVQIMVRPHSYNFFYTEADFEVIVEDVKAIRELGGNRIVFGALNQDGTVNASMLKELINQFPEIDITFHRAFDEVTSQEEAYQTLCNYPSNVKRILTSGGKPNCMEGKEHLRKLVKLQQELGGPVIMPGSGLTPENIQEIKQTTEATEFHFGKSVRIEQSFANGFDGRSVDGVLRVLKEG</sequence>